<keyword evidence="1" id="KW-0732">Signal</keyword>
<evidence type="ECO:0008006" key="4">
    <source>
        <dbReference type="Google" id="ProtNLM"/>
    </source>
</evidence>
<evidence type="ECO:0000313" key="2">
    <source>
        <dbReference type="EMBL" id="MDN4175363.1"/>
    </source>
</evidence>
<comment type="caution">
    <text evidence="2">The sequence shown here is derived from an EMBL/GenBank/DDBJ whole genome shotgun (WGS) entry which is preliminary data.</text>
</comment>
<gene>
    <name evidence="2" type="ORF">QWY28_20525</name>
</gene>
<proteinExistence type="predicted"/>
<feature type="chain" id="PRO_5047531977" description="Secreted protein" evidence="1">
    <location>
        <begin position="34"/>
        <end position="186"/>
    </location>
</feature>
<protein>
    <recommendedName>
        <fullName evidence="4">Secreted protein</fullName>
    </recommendedName>
</protein>
<organism evidence="2 3">
    <name type="scientific">Nocardioides oceani</name>
    <dbReference type="NCBI Taxonomy" id="3058369"/>
    <lineage>
        <taxon>Bacteria</taxon>
        <taxon>Bacillati</taxon>
        <taxon>Actinomycetota</taxon>
        <taxon>Actinomycetes</taxon>
        <taxon>Propionibacteriales</taxon>
        <taxon>Nocardioidaceae</taxon>
        <taxon>Nocardioides</taxon>
    </lineage>
</organism>
<dbReference type="EMBL" id="JAUHJQ010000012">
    <property type="protein sequence ID" value="MDN4175363.1"/>
    <property type="molecule type" value="Genomic_DNA"/>
</dbReference>
<keyword evidence="3" id="KW-1185">Reference proteome</keyword>
<reference evidence="2" key="1">
    <citation type="submission" date="2023-06" db="EMBL/GenBank/DDBJ databases">
        <title>Draft genome sequence of Nocardioides sp. SOB77.</title>
        <authorList>
            <person name="Zhang G."/>
        </authorList>
    </citation>
    <scope>NUCLEOTIDE SEQUENCE</scope>
    <source>
        <strain evidence="2">SOB77</strain>
    </source>
</reference>
<evidence type="ECO:0000313" key="3">
    <source>
        <dbReference type="Proteomes" id="UP001168620"/>
    </source>
</evidence>
<accession>A0ABT8FL09</accession>
<sequence length="186" mass="19573">MTTLRAARAAAAPLGAGLTAGLLVLSLGSPAGAAVRVAEDPVGDTAGHAHGTGDVTKLRIKHAPRALRMIAFHAEDSRLSDVQAFIIDTDADAAGPEYTLGTGIGEGGSWHLYRADGWTGVLGDALCKGRNDWDRKKSRMKVVVPRSCLGKPARVRVNLVTSNDYPGTPVDHAPGKRRYSRWVVAG</sequence>
<name>A0ABT8FL09_9ACTN</name>
<dbReference type="Proteomes" id="UP001168620">
    <property type="component" value="Unassembled WGS sequence"/>
</dbReference>
<feature type="signal peptide" evidence="1">
    <location>
        <begin position="1"/>
        <end position="33"/>
    </location>
</feature>
<dbReference type="RefSeq" id="WP_300954623.1">
    <property type="nucleotide sequence ID" value="NZ_JAUHJQ010000012.1"/>
</dbReference>
<evidence type="ECO:0000256" key="1">
    <source>
        <dbReference type="SAM" id="SignalP"/>
    </source>
</evidence>